<dbReference type="RefSeq" id="WP_146985942.1">
    <property type="nucleotide sequence ID" value="NZ_VITY01000003.1"/>
</dbReference>
<sequence length="174" mass="18911">MTISLRETSVGAYVPYLRNLSALLDHAQAHALARKIDPDVLLGMRLAPNMYSLRQQVGEANRHVVLSCALLAGCAPPVFAEAEPDIAELKARIAATIDFALGLPRQVIDAAADRDVVFTFRSGATRTFTGRSLILTFSVPQFFFHVATAYDILRHAGVDLAKKDFLGPPRPPQG</sequence>
<dbReference type="SUPFAM" id="SSF109854">
    <property type="entry name" value="DinB/YfiT-like putative metalloenzymes"/>
    <property type="match status" value="1"/>
</dbReference>
<dbReference type="Pfam" id="PF09351">
    <property type="entry name" value="DUF1993"/>
    <property type="match status" value="1"/>
</dbReference>
<evidence type="ECO:0000313" key="2">
    <source>
        <dbReference type="Proteomes" id="UP000321304"/>
    </source>
</evidence>
<dbReference type="Proteomes" id="UP000321304">
    <property type="component" value="Unassembled WGS sequence"/>
</dbReference>
<proteinExistence type="predicted"/>
<dbReference type="OrthoDB" id="338237at2"/>
<organism evidence="1 2">
    <name type="scientific">Bradyrhizobium macuxiense</name>
    <dbReference type="NCBI Taxonomy" id="1755647"/>
    <lineage>
        <taxon>Bacteria</taxon>
        <taxon>Pseudomonadati</taxon>
        <taxon>Pseudomonadota</taxon>
        <taxon>Alphaproteobacteria</taxon>
        <taxon>Hyphomicrobiales</taxon>
        <taxon>Nitrobacteraceae</taxon>
        <taxon>Bradyrhizobium</taxon>
    </lineage>
</organism>
<accession>A0A560MF93</accession>
<comment type="caution">
    <text evidence="1">The sequence shown here is derived from an EMBL/GenBank/DDBJ whole genome shotgun (WGS) entry which is preliminary data.</text>
</comment>
<dbReference type="Gene3D" id="1.20.120.450">
    <property type="entry name" value="dinb family like domain"/>
    <property type="match status" value="1"/>
</dbReference>
<dbReference type="PANTHER" id="PTHR36922">
    <property type="entry name" value="BLL2446 PROTEIN"/>
    <property type="match status" value="1"/>
</dbReference>
<evidence type="ECO:0008006" key="3">
    <source>
        <dbReference type="Google" id="ProtNLM"/>
    </source>
</evidence>
<protein>
    <recommendedName>
        <fullName evidence="3">DUF1993 domain-containing protein</fullName>
    </recommendedName>
</protein>
<gene>
    <name evidence="1" type="ORF">FBZ93_103662</name>
</gene>
<dbReference type="InterPro" id="IPR034660">
    <property type="entry name" value="DinB/YfiT-like"/>
</dbReference>
<reference evidence="1 2" key="1">
    <citation type="submission" date="2019-06" db="EMBL/GenBank/DDBJ databases">
        <title>Genomic Encyclopedia of Type Strains, Phase IV (KMG-V): Genome sequencing to study the core and pangenomes of soil and plant-associated prokaryotes.</title>
        <authorList>
            <person name="Whitman W."/>
        </authorList>
    </citation>
    <scope>NUCLEOTIDE SEQUENCE [LARGE SCALE GENOMIC DNA]</scope>
    <source>
        <strain evidence="1 2">BR 10355</strain>
    </source>
</reference>
<dbReference type="PANTHER" id="PTHR36922:SF1">
    <property type="entry name" value="DUF1993 DOMAIN-CONTAINING PROTEIN"/>
    <property type="match status" value="1"/>
</dbReference>
<evidence type="ECO:0000313" key="1">
    <source>
        <dbReference type="EMBL" id="TWC05641.1"/>
    </source>
</evidence>
<keyword evidence="2" id="KW-1185">Reference proteome</keyword>
<dbReference type="AlphaFoldDB" id="A0A560MF93"/>
<dbReference type="InterPro" id="IPR018531">
    <property type="entry name" value="DUF1993"/>
</dbReference>
<name>A0A560MF93_9BRAD</name>
<dbReference type="EMBL" id="VITY01000003">
    <property type="protein sequence ID" value="TWC05641.1"/>
    <property type="molecule type" value="Genomic_DNA"/>
</dbReference>